<dbReference type="PANTHER" id="PTHR43369:SF2">
    <property type="entry name" value="PHOSPHORIBOSYLGLYCINAMIDE FORMYLTRANSFERASE"/>
    <property type="match status" value="1"/>
</dbReference>
<accession>A0A1G6DLF4</accession>
<name>A0A1G6DLF4_9HYPH</name>
<evidence type="ECO:0000259" key="7">
    <source>
        <dbReference type="Pfam" id="PF00551"/>
    </source>
</evidence>
<dbReference type="InterPro" id="IPR036477">
    <property type="entry name" value="Formyl_transf_N_sf"/>
</dbReference>
<comment type="pathway">
    <text evidence="1 6">Purine metabolism; IMP biosynthesis via de novo pathway; N(2)-formyl-N(1)-(5-phospho-D-ribosyl)glycinamide from N(1)-(5-phospho-D-ribosyl)glycinamide (10-formyl THF route): step 1/1.</text>
</comment>
<dbReference type="SUPFAM" id="SSF53328">
    <property type="entry name" value="Formyltransferase"/>
    <property type="match status" value="1"/>
</dbReference>
<keyword evidence="2 6" id="KW-0808">Transferase</keyword>
<evidence type="ECO:0000256" key="3">
    <source>
        <dbReference type="ARBA" id="ARBA00022755"/>
    </source>
</evidence>
<evidence type="ECO:0000256" key="2">
    <source>
        <dbReference type="ARBA" id="ARBA00022679"/>
    </source>
</evidence>
<dbReference type="GO" id="GO:0004644">
    <property type="term" value="F:phosphoribosylglycinamide formyltransferase activity"/>
    <property type="evidence" value="ECO:0007669"/>
    <property type="project" value="UniProtKB-UniRule"/>
</dbReference>
<dbReference type="InterPro" id="IPR004607">
    <property type="entry name" value="GART"/>
</dbReference>
<dbReference type="GO" id="GO:0006189">
    <property type="term" value="P:'de novo' IMP biosynthetic process"/>
    <property type="evidence" value="ECO:0007669"/>
    <property type="project" value="UniProtKB-UniRule"/>
</dbReference>
<dbReference type="GO" id="GO:0005829">
    <property type="term" value="C:cytosol"/>
    <property type="evidence" value="ECO:0007669"/>
    <property type="project" value="TreeGrafter"/>
</dbReference>
<feature type="active site" description="Proton donor" evidence="6">
    <location>
        <position position="111"/>
    </location>
</feature>
<evidence type="ECO:0000256" key="1">
    <source>
        <dbReference type="ARBA" id="ARBA00005054"/>
    </source>
</evidence>
<evidence type="ECO:0000313" key="9">
    <source>
        <dbReference type="Proteomes" id="UP000199071"/>
    </source>
</evidence>
<evidence type="ECO:0000256" key="5">
    <source>
        <dbReference type="ARBA" id="ARBA00047664"/>
    </source>
</evidence>
<dbReference type="UniPathway" id="UPA00074">
    <property type="reaction ID" value="UER00126"/>
</dbReference>
<dbReference type="HAMAP" id="MF_01930">
    <property type="entry name" value="PurN"/>
    <property type="match status" value="1"/>
</dbReference>
<dbReference type="EMBL" id="FMXQ01000007">
    <property type="protein sequence ID" value="SDB45941.1"/>
    <property type="molecule type" value="Genomic_DNA"/>
</dbReference>
<dbReference type="NCBIfam" id="TIGR00639">
    <property type="entry name" value="PurN"/>
    <property type="match status" value="1"/>
</dbReference>
<dbReference type="Proteomes" id="UP000199071">
    <property type="component" value="Unassembled WGS sequence"/>
</dbReference>
<gene>
    <name evidence="6" type="primary">purN</name>
    <name evidence="8" type="ORF">SAMN02982931_03564</name>
</gene>
<dbReference type="InterPro" id="IPR002376">
    <property type="entry name" value="Formyl_transf_N"/>
</dbReference>
<dbReference type="PROSITE" id="PS00373">
    <property type="entry name" value="GART"/>
    <property type="match status" value="1"/>
</dbReference>
<dbReference type="Gene3D" id="3.40.50.170">
    <property type="entry name" value="Formyl transferase, N-terminal domain"/>
    <property type="match status" value="1"/>
</dbReference>
<dbReference type="CDD" id="cd08645">
    <property type="entry name" value="FMT_core_GART"/>
    <property type="match status" value="1"/>
</dbReference>
<comment type="similarity">
    <text evidence="4 6">Belongs to the GART family.</text>
</comment>
<organism evidence="8 9">
    <name type="scientific">Bauldia litoralis</name>
    <dbReference type="NCBI Taxonomy" id="665467"/>
    <lineage>
        <taxon>Bacteria</taxon>
        <taxon>Pseudomonadati</taxon>
        <taxon>Pseudomonadota</taxon>
        <taxon>Alphaproteobacteria</taxon>
        <taxon>Hyphomicrobiales</taxon>
        <taxon>Kaistiaceae</taxon>
        <taxon>Bauldia</taxon>
    </lineage>
</organism>
<keyword evidence="9" id="KW-1185">Reference proteome</keyword>
<feature type="binding site" evidence="6">
    <location>
        <position position="109"/>
    </location>
    <ligand>
        <name>(6R)-10-formyltetrahydrofolate</name>
        <dbReference type="ChEBI" id="CHEBI:195366"/>
    </ligand>
</feature>
<feature type="binding site" evidence="6">
    <location>
        <begin position="14"/>
        <end position="16"/>
    </location>
    <ligand>
        <name>N(1)-(5-phospho-beta-D-ribosyl)glycinamide</name>
        <dbReference type="ChEBI" id="CHEBI:143788"/>
    </ligand>
</feature>
<evidence type="ECO:0000313" key="8">
    <source>
        <dbReference type="EMBL" id="SDB45941.1"/>
    </source>
</evidence>
<feature type="site" description="Raises pKa of active site His" evidence="6">
    <location>
        <position position="147"/>
    </location>
</feature>
<dbReference type="EC" id="2.1.2.2" evidence="6"/>
<feature type="binding site" evidence="6">
    <location>
        <position position="67"/>
    </location>
    <ligand>
        <name>(6R)-10-formyltetrahydrofolate</name>
        <dbReference type="ChEBI" id="CHEBI:195366"/>
    </ligand>
</feature>
<dbReference type="RefSeq" id="WP_090878388.1">
    <property type="nucleotide sequence ID" value="NZ_FMXQ01000007.1"/>
</dbReference>
<feature type="binding site" evidence="6">
    <location>
        <begin position="92"/>
        <end position="95"/>
    </location>
    <ligand>
        <name>(6R)-10-formyltetrahydrofolate</name>
        <dbReference type="ChEBI" id="CHEBI:195366"/>
    </ligand>
</feature>
<dbReference type="AlphaFoldDB" id="A0A1G6DLF4"/>
<comment type="function">
    <text evidence="6">Catalyzes the transfer of a formyl group from 10-formyltetrahydrofolate to 5-phospho-ribosyl-glycinamide (GAR), producing 5-phospho-ribosyl-N-formylglycinamide (FGAR) and tetrahydrofolate.</text>
</comment>
<sequence>MARRRTAILISGRGTNMTALIAASMEPDYPAEISLVLSNRPEAPGLKRASDMGLATDVVDHKAFDTKPDFEAALTARLEAAGTDLICLAGFMRLVSEEFVDRWHDRLINIHPSLLPAFTGLNTHARALDAGVKLHGCTVHYVRAAMDNGPIIAQAAVPVLPGDTADALGERVLAAEHQLYPRALALVAREEVRVVDELVRFSEAPSEPPGMLMSLGD</sequence>
<feature type="domain" description="Formyl transferase N-terminal" evidence="7">
    <location>
        <begin position="5"/>
        <end position="184"/>
    </location>
</feature>
<dbReference type="PANTHER" id="PTHR43369">
    <property type="entry name" value="PHOSPHORIBOSYLGLYCINAMIDE FORMYLTRANSFERASE"/>
    <property type="match status" value="1"/>
</dbReference>
<evidence type="ECO:0000256" key="4">
    <source>
        <dbReference type="ARBA" id="ARBA00038440"/>
    </source>
</evidence>
<dbReference type="Pfam" id="PF00551">
    <property type="entry name" value="Formyl_trans_N"/>
    <property type="match status" value="1"/>
</dbReference>
<protein>
    <recommendedName>
        <fullName evidence="6">Phosphoribosylglycinamide formyltransferase</fullName>
        <ecNumber evidence="6">2.1.2.2</ecNumber>
    </recommendedName>
    <alternativeName>
        <fullName evidence="6">5'-phosphoribosylglycinamide transformylase</fullName>
    </alternativeName>
    <alternativeName>
        <fullName evidence="6">GAR transformylase</fullName>
        <shortName evidence="6">GART</shortName>
    </alternativeName>
</protein>
<evidence type="ECO:0000256" key="6">
    <source>
        <dbReference type="HAMAP-Rule" id="MF_01930"/>
    </source>
</evidence>
<dbReference type="STRING" id="665467.SAMN02982931_03564"/>
<keyword evidence="3 6" id="KW-0658">Purine biosynthesis</keyword>
<proteinExistence type="inferred from homology"/>
<dbReference type="InterPro" id="IPR001555">
    <property type="entry name" value="GART_AS"/>
</dbReference>
<reference evidence="8 9" key="1">
    <citation type="submission" date="2016-10" db="EMBL/GenBank/DDBJ databases">
        <authorList>
            <person name="de Groot N.N."/>
        </authorList>
    </citation>
    <scope>NUCLEOTIDE SEQUENCE [LARGE SCALE GENOMIC DNA]</scope>
    <source>
        <strain evidence="8 9">ATCC 35022</strain>
    </source>
</reference>
<comment type="catalytic activity">
    <reaction evidence="5 6">
        <text>N(1)-(5-phospho-beta-D-ribosyl)glycinamide + (6R)-10-formyltetrahydrofolate = N(2)-formyl-N(1)-(5-phospho-beta-D-ribosyl)glycinamide + (6S)-5,6,7,8-tetrahydrofolate + H(+)</text>
        <dbReference type="Rhea" id="RHEA:15053"/>
        <dbReference type="ChEBI" id="CHEBI:15378"/>
        <dbReference type="ChEBI" id="CHEBI:57453"/>
        <dbReference type="ChEBI" id="CHEBI:143788"/>
        <dbReference type="ChEBI" id="CHEBI:147286"/>
        <dbReference type="ChEBI" id="CHEBI:195366"/>
        <dbReference type="EC" id="2.1.2.2"/>
    </reaction>
</comment>
<dbReference type="OrthoDB" id="9806170at2"/>